<dbReference type="Proteomes" id="UP001596512">
    <property type="component" value="Unassembled WGS sequence"/>
</dbReference>
<accession>A0ABW2TLT5</accession>
<keyword evidence="2" id="KW-1185">Reference proteome</keyword>
<name>A0ABW2TLT5_9PSEU</name>
<evidence type="ECO:0008006" key="3">
    <source>
        <dbReference type="Google" id="ProtNLM"/>
    </source>
</evidence>
<proteinExistence type="predicted"/>
<sequence>MSDPVIAWAEKVCGVVEQGGKSLSQIPAIDPNDPAKTKQAMLEYLGAISDELGKLGEGISAAGDPPVDDGAAAVDAALKRIETLRGSLAKAEEKLSAAPVTDPAAFQAALAQIGPDLEGLNTTEGPTAELKANPELKDAFNTAPACRRVEGV</sequence>
<gene>
    <name evidence="1" type="ORF">ACFQV2_15535</name>
</gene>
<evidence type="ECO:0000313" key="2">
    <source>
        <dbReference type="Proteomes" id="UP001596512"/>
    </source>
</evidence>
<protein>
    <recommendedName>
        <fullName evidence="3">X-X-X-Leu-X-X-Gly heptad repeat-containing protein</fullName>
    </recommendedName>
</protein>
<comment type="caution">
    <text evidence="1">The sequence shown here is derived from an EMBL/GenBank/DDBJ whole genome shotgun (WGS) entry which is preliminary data.</text>
</comment>
<dbReference type="EMBL" id="JBHTEY010000004">
    <property type="protein sequence ID" value="MFC7614727.1"/>
    <property type="molecule type" value="Genomic_DNA"/>
</dbReference>
<evidence type="ECO:0000313" key="1">
    <source>
        <dbReference type="EMBL" id="MFC7614727.1"/>
    </source>
</evidence>
<organism evidence="1 2">
    <name type="scientific">Actinokineospora soli</name>
    <dbReference type="NCBI Taxonomy" id="1048753"/>
    <lineage>
        <taxon>Bacteria</taxon>
        <taxon>Bacillati</taxon>
        <taxon>Actinomycetota</taxon>
        <taxon>Actinomycetes</taxon>
        <taxon>Pseudonocardiales</taxon>
        <taxon>Pseudonocardiaceae</taxon>
        <taxon>Actinokineospora</taxon>
    </lineage>
</organism>
<reference evidence="2" key="1">
    <citation type="journal article" date="2019" name="Int. J. Syst. Evol. Microbiol.">
        <title>The Global Catalogue of Microorganisms (GCM) 10K type strain sequencing project: providing services to taxonomists for standard genome sequencing and annotation.</title>
        <authorList>
            <consortium name="The Broad Institute Genomics Platform"/>
            <consortium name="The Broad Institute Genome Sequencing Center for Infectious Disease"/>
            <person name="Wu L."/>
            <person name="Ma J."/>
        </authorList>
    </citation>
    <scope>NUCLEOTIDE SEQUENCE [LARGE SCALE GENOMIC DNA]</scope>
    <source>
        <strain evidence="2">JCM 17695</strain>
    </source>
</reference>